<evidence type="ECO:0000256" key="7">
    <source>
        <dbReference type="HAMAP-Rule" id="MF_00412"/>
    </source>
</evidence>
<comment type="catalytic activity">
    <reaction evidence="6 7">
        <text>L-glutamate 5-semialdehyde + phosphate + NADP(+) = L-glutamyl 5-phosphate + NADPH + H(+)</text>
        <dbReference type="Rhea" id="RHEA:19541"/>
        <dbReference type="ChEBI" id="CHEBI:15378"/>
        <dbReference type="ChEBI" id="CHEBI:43474"/>
        <dbReference type="ChEBI" id="CHEBI:57783"/>
        <dbReference type="ChEBI" id="CHEBI:58066"/>
        <dbReference type="ChEBI" id="CHEBI:58274"/>
        <dbReference type="ChEBI" id="CHEBI:58349"/>
        <dbReference type="EC" id="1.2.1.41"/>
    </reaction>
</comment>
<dbReference type="EC" id="1.2.1.41" evidence="7"/>
<sequence>MNDLLEKASKAKEAAHDLGIKTTEQKNSALESISQRLTEESEFILEENQKDLNRGKENGFSESLLDRLTLTEERIKDMAQALMNIVSLDDPIDDVLESWERPNGLHIKKVRVPIGVVGMVYEARPNVTVDASSLCLKTGNPVLLRGSSSAIHSNKAIVQVIHRALQETDISPNVVQLLEDTSRETASEMFKLNDYLDVLIPRGSANLIQTVVSNASVPVLETGAGNCHIYIDETADPKMAKEIAVNGKTQRPSVCNSTESFLVNEKWADSYFNEFVEALQENDVELRGDQKSTEYVPSLKQGTEEDWATEYLDFIASVKIVKNVEEAAEHINQYGTKHSEAIISETEENVEAFFKRVDAAALYHNASTRFTDGEEFGFGAEIGISTQKLHARGPMGLPALTSSTYIIRGSGQIK</sequence>
<dbReference type="GO" id="GO:0005737">
    <property type="term" value="C:cytoplasm"/>
    <property type="evidence" value="ECO:0007669"/>
    <property type="project" value="UniProtKB-SubCell"/>
</dbReference>
<dbReference type="STRING" id="1385511.GCA_000425225_02527"/>
<dbReference type="NCBIfam" id="TIGR00407">
    <property type="entry name" value="proA"/>
    <property type="match status" value="1"/>
</dbReference>
<dbReference type="Proteomes" id="UP000030403">
    <property type="component" value="Unassembled WGS sequence"/>
</dbReference>
<dbReference type="InterPro" id="IPR016162">
    <property type="entry name" value="Ald_DH_N"/>
</dbReference>
<dbReference type="CDD" id="cd07079">
    <property type="entry name" value="ALDH_F18-19_ProA-GPR"/>
    <property type="match status" value="1"/>
</dbReference>
<dbReference type="Pfam" id="PF00171">
    <property type="entry name" value="Aldedh"/>
    <property type="match status" value="1"/>
</dbReference>
<reference evidence="10 11" key="1">
    <citation type="submission" date="2013-08" db="EMBL/GenBank/DDBJ databases">
        <authorList>
            <person name="Huang J."/>
            <person name="Wang G."/>
        </authorList>
    </citation>
    <scope>NUCLEOTIDE SEQUENCE [LARGE SCALE GENOMIC DNA]</scope>
    <source>
        <strain evidence="10 11">BH030004</strain>
    </source>
</reference>
<gene>
    <name evidence="7 10" type="primary">proA</name>
    <name evidence="10" type="ORF">N783_01225</name>
</gene>
<feature type="compositionally biased region" description="Basic and acidic residues" evidence="8">
    <location>
        <begin position="1"/>
        <end position="19"/>
    </location>
</feature>
<evidence type="ECO:0000256" key="2">
    <source>
        <dbReference type="ARBA" id="ARBA00022605"/>
    </source>
</evidence>
<dbReference type="NCBIfam" id="NF001221">
    <property type="entry name" value="PRK00197.1"/>
    <property type="match status" value="1"/>
</dbReference>
<dbReference type="OrthoDB" id="9809970at2"/>
<comment type="caution">
    <text evidence="10">The sequence shown here is derived from an EMBL/GenBank/DDBJ whole genome shotgun (WGS) entry which is preliminary data.</text>
</comment>
<feature type="region of interest" description="Disordered" evidence="8">
    <location>
        <begin position="1"/>
        <end position="27"/>
    </location>
</feature>
<organism evidence="10 11">
    <name type="scientific">Pontibacillus marinus BH030004 = DSM 16465</name>
    <dbReference type="NCBI Taxonomy" id="1385511"/>
    <lineage>
        <taxon>Bacteria</taxon>
        <taxon>Bacillati</taxon>
        <taxon>Bacillota</taxon>
        <taxon>Bacilli</taxon>
        <taxon>Bacillales</taxon>
        <taxon>Bacillaceae</taxon>
        <taxon>Pontibacillus</taxon>
    </lineage>
</organism>
<evidence type="ECO:0000256" key="8">
    <source>
        <dbReference type="SAM" id="MobiDB-lite"/>
    </source>
</evidence>
<dbReference type="RefSeq" id="WP_027446220.1">
    <property type="nucleotide sequence ID" value="NZ_AULJ01000032.1"/>
</dbReference>
<dbReference type="InterPro" id="IPR012134">
    <property type="entry name" value="Glu-5-SA_DH"/>
</dbReference>
<dbReference type="HAMAP" id="MF_00412">
    <property type="entry name" value="ProA"/>
    <property type="match status" value="1"/>
</dbReference>
<dbReference type="eggNOG" id="COG0014">
    <property type="taxonomic scope" value="Bacteria"/>
</dbReference>
<dbReference type="InterPro" id="IPR015590">
    <property type="entry name" value="Aldehyde_DH_dom"/>
</dbReference>
<dbReference type="UniPathway" id="UPA00098">
    <property type="reaction ID" value="UER00360"/>
</dbReference>
<protein>
    <recommendedName>
        <fullName evidence="7">Gamma-glutamyl phosphate reductase</fullName>
        <shortName evidence="7">GPR</shortName>
        <ecNumber evidence="7">1.2.1.41</ecNumber>
    </recommendedName>
    <alternativeName>
        <fullName evidence="7">Glutamate-5-semialdehyde dehydrogenase</fullName>
    </alternativeName>
    <alternativeName>
        <fullName evidence="7">Glutamyl-gamma-semialdehyde dehydrogenase</fullName>
        <shortName evidence="7">GSA dehydrogenase</shortName>
    </alternativeName>
</protein>
<dbReference type="AlphaFoldDB" id="A0A0A5GAE4"/>
<keyword evidence="2 7" id="KW-0028">Amino-acid biosynthesis</keyword>
<keyword evidence="3 7" id="KW-0641">Proline biosynthesis</keyword>
<dbReference type="PANTHER" id="PTHR11063">
    <property type="entry name" value="GLUTAMATE SEMIALDEHYDE DEHYDROGENASE"/>
    <property type="match status" value="1"/>
</dbReference>
<dbReference type="Gene3D" id="3.40.605.10">
    <property type="entry name" value="Aldehyde Dehydrogenase, Chain A, domain 1"/>
    <property type="match status" value="1"/>
</dbReference>
<evidence type="ECO:0000256" key="4">
    <source>
        <dbReference type="ARBA" id="ARBA00022857"/>
    </source>
</evidence>
<dbReference type="PROSITE" id="PS01223">
    <property type="entry name" value="PROA"/>
    <property type="match status" value="1"/>
</dbReference>
<comment type="function">
    <text evidence="7">Catalyzes the NADPH-dependent reduction of L-glutamate 5-phosphate into L-glutamate 5-semialdehyde and phosphate. The product spontaneously undergoes cyclization to form 1-pyrroline-5-carboxylate.</text>
</comment>
<dbReference type="InterPro" id="IPR020593">
    <property type="entry name" value="G-glutamylP_reductase_CS"/>
</dbReference>
<evidence type="ECO:0000256" key="1">
    <source>
        <dbReference type="ARBA" id="ARBA00004985"/>
    </source>
</evidence>
<dbReference type="GO" id="GO:0055129">
    <property type="term" value="P:L-proline biosynthetic process"/>
    <property type="evidence" value="ECO:0007669"/>
    <property type="project" value="UniProtKB-UniRule"/>
</dbReference>
<dbReference type="GO" id="GO:0004350">
    <property type="term" value="F:glutamate-5-semialdehyde dehydrogenase activity"/>
    <property type="evidence" value="ECO:0007669"/>
    <property type="project" value="UniProtKB-UniRule"/>
</dbReference>
<keyword evidence="5 7" id="KW-0560">Oxidoreductase</keyword>
<comment type="pathway">
    <text evidence="1 7">Amino-acid biosynthesis; L-proline biosynthesis; L-glutamate 5-semialdehyde from L-glutamate: step 2/2.</text>
</comment>
<dbReference type="InterPro" id="IPR016161">
    <property type="entry name" value="Ald_DH/histidinol_DH"/>
</dbReference>
<evidence type="ECO:0000256" key="6">
    <source>
        <dbReference type="ARBA" id="ARBA00049024"/>
    </source>
</evidence>
<evidence type="ECO:0000259" key="9">
    <source>
        <dbReference type="Pfam" id="PF00171"/>
    </source>
</evidence>
<keyword evidence="4 7" id="KW-0521">NADP</keyword>
<keyword evidence="7" id="KW-0963">Cytoplasm</keyword>
<comment type="subcellular location">
    <subcellularLocation>
        <location evidence="7">Cytoplasm</location>
    </subcellularLocation>
</comment>
<dbReference type="PIRSF" id="PIRSF000151">
    <property type="entry name" value="GPR"/>
    <property type="match status" value="1"/>
</dbReference>
<dbReference type="InterPro" id="IPR000965">
    <property type="entry name" value="GPR_dom"/>
</dbReference>
<proteinExistence type="inferred from homology"/>
<dbReference type="InterPro" id="IPR016163">
    <property type="entry name" value="Ald_DH_C"/>
</dbReference>
<evidence type="ECO:0000313" key="10">
    <source>
        <dbReference type="EMBL" id="KGX90141.1"/>
    </source>
</evidence>
<name>A0A0A5GAE4_9BACI</name>
<keyword evidence="11" id="KW-1185">Reference proteome</keyword>
<evidence type="ECO:0000313" key="11">
    <source>
        <dbReference type="Proteomes" id="UP000030403"/>
    </source>
</evidence>
<dbReference type="EMBL" id="AVPF01000009">
    <property type="protein sequence ID" value="KGX90141.1"/>
    <property type="molecule type" value="Genomic_DNA"/>
</dbReference>
<dbReference type="GO" id="GO:0050661">
    <property type="term" value="F:NADP binding"/>
    <property type="evidence" value="ECO:0007669"/>
    <property type="project" value="InterPro"/>
</dbReference>
<comment type="similarity">
    <text evidence="7">Belongs to the gamma-glutamyl phosphate reductase family.</text>
</comment>
<dbReference type="PANTHER" id="PTHR11063:SF8">
    <property type="entry name" value="DELTA-1-PYRROLINE-5-CARBOXYLATE SYNTHASE"/>
    <property type="match status" value="1"/>
</dbReference>
<dbReference type="SUPFAM" id="SSF53720">
    <property type="entry name" value="ALDH-like"/>
    <property type="match status" value="1"/>
</dbReference>
<accession>A0A0A5GAE4</accession>
<dbReference type="FunFam" id="3.40.309.10:FF:000006">
    <property type="entry name" value="Gamma-glutamyl phosphate reductase"/>
    <property type="match status" value="1"/>
</dbReference>
<dbReference type="Gene3D" id="3.40.309.10">
    <property type="entry name" value="Aldehyde Dehydrogenase, Chain A, domain 2"/>
    <property type="match status" value="1"/>
</dbReference>
<evidence type="ECO:0000256" key="5">
    <source>
        <dbReference type="ARBA" id="ARBA00023002"/>
    </source>
</evidence>
<feature type="domain" description="Aldehyde dehydrogenase" evidence="9">
    <location>
        <begin position="8"/>
        <end position="294"/>
    </location>
</feature>
<evidence type="ECO:0000256" key="3">
    <source>
        <dbReference type="ARBA" id="ARBA00022650"/>
    </source>
</evidence>